<feature type="chain" id="PRO_5040514801" evidence="1">
    <location>
        <begin position="18"/>
        <end position="2058"/>
    </location>
</feature>
<dbReference type="Gene3D" id="2.10.220.10">
    <property type="entry name" value="Hormone Receptor, Insulin-like Growth Factor Receptor 1, Chain A, domain 2"/>
    <property type="match status" value="3"/>
</dbReference>
<gene>
    <name evidence="2" type="ORF">C6P46_005886</name>
</gene>
<dbReference type="SMART" id="SM00261">
    <property type="entry name" value="FU"/>
    <property type="match status" value="8"/>
</dbReference>
<dbReference type="CDD" id="cd00064">
    <property type="entry name" value="FU"/>
    <property type="match status" value="1"/>
</dbReference>
<dbReference type="OrthoDB" id="2519628at2759"/>
<proteinExistence type="predicted"/>
<dbReference type="SUPFAM" id="SSF52058">
    <property type="entry name" value="L domain-like"/>
    <property type="match status" value="1"/>
</dbReference>
<reference evidence="2 3" key="1">
    <citation type="submission" date="2020-11" db="EMBL/GenBank/DDBJ databases">
        <title>Kefir isolates.</title>
        <authorList>
            <person name="Marcisauskas S."/>
            <person name="Kim Y."/>
            <person name="Blasche S."/>
        </authorList>
    </citation>
    <scope>NUCLEOTIDE SEQUENCE [LARGE SCALE GENOMIC DNA]</scope>
    <source>
        <strain evidence="2 3">KR</strain>
    </source>
</reference>
<evidence type="ECO:0000256" key="1">
    <source>
        <dbReference type="SAM" id="SignalP"/>
    </source>
</evidence>
<dbReference type="SUPFAM" id="SSF57184">
    <property type="entry name" value="Growth factor receptor domain"/>
    <property type="match status" value="5"/>
</dbReference>
<dbReference type="InterPro" id="IPR009030">
    <property type="entry name" value="Growth_fac_rcpt_cys_sf"/>
</dbReference>
<dbReference type="InterPro" id="IPR006212">
    <property type="entry name" value="Furin_repeat"/>
</dbReference>
<evidence type="ECO:0000313" key="2">
    <source>
        <dbReference type="EMBL" id="KAG0658227.1"/>
    </source>
</evidence>
<sequence length="2058" mass="223246">MLRALLLSALLAAPALAGQTVKGIDIHFLLGLPTPNAPPGTPIIFDSNTTQPNVSEVHVERRGLIGRARLTCSAGFSLNKDKSACICQPGKVLSPDGSLCVARCVTGWYDLGNGSCATCPSPFFACSDAVTPTRCSTGTFFYNKSCVSECPAGTWGDDAPGSELYPLPLRVFRSLEETHVLIRPSTENICRACADKDAQTCSDGGASSATSCMSKYLLGGKCINAAAVPDGYYADADSKTVKKCDANVTTCTCSGRGCATSCGKDKKGDQYLLRPDGTCSMRCPGKTYGNKQGGICVAAKDSAGTQLYLTPTKKCVLSWTGPTGYYPDSATNTFKPCLDGVTSCVGPNPSDAVSCGKRTDDVPLFFVPNAPISTGPGQQKFVALAKRRSKEVVTGTCVVAEECPAAQWANPVDNTCTPCDAGEASCSKNGEGSALKCNAGLYLSENKDYISADECTASGPFFADDLTDACSSCDPGEAACTGNGVGLATACATDAEGKQLFLYNGDCVSSESCPAAFYADAEKKQCLACDPGATSCKGPGQATACGFTSANKRLYLNIDGMCVERASCDATTWADPATQVCESCALLDPDAATCTSPTVLSCSTKYFYQAACINPCPSRFYGNDKNHICTPCVDPDALTCDANGALSCQSGYLWNRQCLPTCPSATFAVGHVCKACSDSFGVGTAVCTANSAVTCTPGYNLYGKNCISDDQCFALGGYFPNNGVCSTCTSKYAYAATCNAERVLSCTNDRWIDNNGKCAPNCVWEAYFLYTEGNTNWWRRAEYLDDSGFASQCRLCPVEGAKTCDRYTGETRSWCVLPSVPPSSPVSSVEFDNIAAVVLLLSSNIFQFATGSSRPQPLPAFAFASPASPSGVAFFPRRAISENLLLSHLGVLRALYETMQSAYRIGATLETIPTELKLEIASHLDPDVPPDLRWSKAAQHKAQSHRAAVHLESLLELARDWMPRYGTKVKTVQLTWWTDDDLRDLHRIRATPERQQAASAAESFIGLGSPWTLGRRETFDLLDALVAKILQACSNFLHIKLIEQTLIPVIVCAETNERNEISVRSGITSRRTRCALQVAGSRISAADLSFERFVLAAEKYLDVLDMVPNVVHLSLRISHDPFSRMPHFFPRLFQPQKLASLELSDAGISTLTALSAQPCSTLTQLVLSGMPSLQLAELADFLKVHPVTTLCLRDIFLSDIQHPFSAPETLKLKLQNLSVTVETDGALLDLFDAAPLKKVEFCARRGGNTSDRIPPQRITAFIKKHRASLLSFKLDGVLFDATEVSAINRSLEQEGVSAVGRQSTLLNDEVAFAFGFHRFCSRQLLGQGSRLETMQGDEQIGATLETIPPELKLEIAAHLDPDVPLNLRWSEMAQREAQSHRATLASLSLVSRSWAAALAGRRWQTLHLRAADLDRLLELARDWMPRHGAKVKSLVLLWSPTTYLSQLDDASKIQQTLEAGRSFTGLQSSSGPLSERVSALQDALIAMVLRACSNLSDLKFLPQTMTSTRFFINNKAKGLLINAGSTELALQDIGERITSADFLLWGATTRFYSQAMDFMAVSPNLQHLRVGLEQNPRHRWELFPTVSRLPRLVSLELDTTDISTWLQWPGFPPPDLTQFILSGTRPLYLHQLVIILGSSPVVSLSMREFFMSDLQPRDYSPDDLRIEHLSIAGCTSTILISFFDSAPLKNVEFCADRRRASAIIGVKRVKAFNKKHRATLLSFKIDRALLAPSADVSAINRSLEQEGVSVRVVPPQLPNRIVAVLWLHRRRLLINIGNLSLAASTASDTRLVAMSSQTEKKCCVWFAHKPLCGPQKANFQVLPDFTPAETRILQSPAFLQTFMQRRILGGAYATVGEAFAAVERHNNLLPGSIARNAPRMQEWLKSLADPILRVSLRLYVNTALSDFTYSAEGVMHDPLELPAHVFALNCYLWFHSTQTALPSLRKRQFLHGATIWAGLLRILAGRVTVAGVDTSCVTPELVASNLERFLRAIQADLDLTIDDTGGGLLPLVSQPLSTVPAMSRFNVKISTVPEYLPHNKISVVLQEAPRTPSASREP</sequence>
<keyword evidence="3" id="KW-1185">Reference proteome</keyword>
<name>A0A9P7B4I5_RHOMI</name>
<organism evidence="2 3">
    <name type="scientific">Rhodotorula mucilaginosa</name>
    <name type="common">Yeast</name>
    <name type="synonym">Rhodotorula rubra</name>
    <dbReference type="NCBI Taxonomy" id="5537"/>
    <lineage>
        <taxon>Eukaryota</taxon>
        <taxon>Fungi</taxon>
        <taxon>Dikarya</taxon>
        <taxon>Basidiomycota</taxon>
        <taxon>Pucciniomycotina</taxon>
        <taxon>Microbotryomycetes</taxon>
        <taxon>Sporidiobolales</taxon>
        <taxon>Sporidiobolaceae</taxon>
        <taxon>Rhodotorula</taxon>
    </lineage>
</organism>
<dbReference type="EMBL" id="PUHQ01000069">
    <property type="protein sequence ID" value="KAG0658227.1"/>
    <property type="molecule type" value="Genomic_DNA"/>
</dbReference>
<protein>
    <submittedName>
        <fullName evidence="2">Uncharacterized protein</fullName>
    </submittedName>
</protein>
<feature type="signal peptide" evidence="1">
    <location>
        <begin position="1"/>
        <end position="17"/>
    </location>
</feature>
<dbReference type="PANTHER" id="PTHR23275:SF100">
    <property type="entry name" value="EGF-LIKE DOMAIN-CONTAINING PROTEIN"/>
    <property type="match status" value="1"/>
</dbReference>
<dbReference type="PANTHER" id="PTHR23275">
    <property type="entry name" value="CABRIOLET.-RELATED"/>
    <property type="match status" value="1"/>
</dbReference>
<evidence type="ECO:0000313" key="3">
    <source>
        <dbReference type="Proteomes" id="UP000777482"/>
    </source>
</evidence>
<comment type="caution">
    <text evidence="2">The sequence shown here is derived from an EMBL/GenBank/DDBJ whole genome shotgun (WGS) entry which is preliminary data.</text>
</comment>
<dbReference type="Proteomes" id="UP000777482">
    <property type="component" value="Unassembled WGS sequence"/>
</dbReference>
<dbReference type="InterPro" id="IPR052798">
    <property type="entry name" value="Giardia_VSA"/>
</dbReference>
<keyword evidence="1" id="KW-0732">Signal</keyword>
<accession>A0A9P7B4I5</accession>